<dbReference type="NCBIfam" id="TIGR03902">
    <property type="entry name" value="rhom_GG_sort"/>
    <property type="match status" value="1"/>
</dbReference>
<dbReference type="Proteomes" id="UP000035909">
    <property type="component" value="Unassembled WGS sequence"/>
</dbReference>
<name>A0A0J1GZE2_9GAMM</name>
<dbReference type="RefSeq" id="WP_047887564.1">
    <property type="nucleotide sequence ID" value="NZ_CP071325.1"/>
</dbReference>
<dbReference type="InterPro" id="IPR023826">
    <property type="entry name" value="Rhom-like_SP_proteobac"/>
</dbReference>
<dbReference type="GO" id="GO:0004252">
    <property type="term" value="F:serine-type endopeptidase activity"/>
    <property type="evidence" value="ECO:0007669"/>
    <property type="project" value="InterPro"/>
</dbReference>
<dbReference type="InterPro" id="IPR022764">
    <property type="entry name" value="Peptidase_S54_rhomboid_dom"/>
</dbReference>
<dbReference type="Pfam" id="PF01694">
    <property type="entry name" value="Rhomboid"/>
    <property type="match status" value="1"/>
</dbReference>
<dbReference type="AlphaFoldDB" id="A0A0J1GZE2"/>
<dbReference type="GO" id="GO:0016020">
    <property type="term" value="C:membrane"/>
    <property type="evidence" value="ECO:0007669"/>
    <property type="project" value="UniProtKB-SubCell"/>
</dbReference>
<feature type="transmembrane region" description="Helical" evidence="5">
    <location>
        <begin position="51"/>
        <end position="68"/>
    </location>
</feature>
<evidence type="ECO:0000313" key="7">
    <source>
        <dbReference type="EMBL" id="KLV04965.1"/>
    </source>
</evidence>
<proteinExistence type="predicted"/>
<accession>A0A0J1GZE2</accession>
<dbReference type="PANTHER" id="PTHR43066">
    <property type="entry name" value="RHOMBOID-RELATED PROTEIN"/>
    <property type="match status" value="1"/>
</dbReference>
<dbReference type="SUPFAM" id="SSF144091">
    <property type="entry name" value="Rhomboid-like"/>
    <property type="match status" value="1"/>
</dbReference>
<evidence type="ECO:0000256" key="4">
    <source>
        <dbReference type="ARBA" id="ARBA00023136"/>
    </source>
</evidence>
<dbReference type="PANTHER" id="PTHR43066:SF11">
    <property type="entry name" value="PEPTIDASE S54 RHOMBOID DOMAIN-CONTAINING PROTEIN"/>
    <property type="match status" value="1"/>
</dbReference>
<comment type="caution">
    <text evidence="7">The sequence shown here is derived from an EMBL/GenBank/DDBJ whole genome shotgun (WGS) entry which is preliminary data.</text>
</comment>
<evidence type="ECO:0000259" key="6">
    <source>
        <dbReference type="Pfam" id="PF01694"/>
    </source>
</evidence>
<keyword evidence="8" id="KW-1185">Reference proteome</keyword>
<dbReference type="STRING" id="320778.ABT57_22815"/>
<evidence type="ECO:0000256" key="3">
    <source>
        <dbReference type="ARBA" id="ARBA00022989"/>
    </source>
</evidence>
<dbReference type="InterPro" id="IPR035952">
    <property type="entry name" value="Rhomboid-like_sf"/>
</dbReference>
<gene>
    <name evidence="7" type="ORF">ABT57_22815</name>
</gene>
<feature type="domain" description="Peptidase S54 rhomboid" evidence="6">
    <location>
        <begin position="36"/>
        <end position="175"/>
    </location>
</feature>
<keyword evidence="2 5" id="KW-0812">Transmembrane</keyword>
<sequence>MSVRFFIILAISFLALAQLPVIQPILDWQRNAIDHGEIWRLITGNLTHTNWPHMIMNSLALAIITFIFRRHLTPAILLKLILGLSCCVGLSLLWSDMNRYAGLSGVLHGLFAWGAIRDIEQEDKSGWLLLAGVTAKVLWEQWFGGSASSAALINARVAVEAHLAGAVAGTIWGTCHVWTKRHWLRRS</sequence>
<evidence type="ECO:0000313" key="8">
    <source>
        <dbReference type="Proteomes" id="UP000035909"/>
    </source>
</evidence>
<organism evidence="7 8">
    <name type="scientific">Photobacterium ganghwense</name>
    <dbReference type="NCBI Taxonomy" id="320778"/>
    <lineage>
        <taxon>Bacteria</taxon>
        <taxon>Pseudomonadati</taxon>
        <taxon>Pseudomonadota</taxon>
        <taxon>Gammaproteobacteria</taxon>
        <taxon>Vibrionales</taxon>
        <taxon>Vibrionaceae</taxon>
        <taxon>Photobacterium</taxon>
    </lineage>
</organism>
<dbReference type="Gene3D" id="1.20.1540.10">
    <property type="entry name" value="Rhomboid-like"/>
    <property type="match status" value="1"/>
</dbReference>
<feature type="transmembrane region" description="Helical" evidence="5">
    <location>
        <begin position="75"/>
        <end position="94"/>
    </location>
</feature>
<keyword evidence="4 5" id="KW-0472">Membrane</keyword>
<keyword evidence="3 5" id="KW-1133">Transmembrane helix</keyword>
<reference evidence="7 8" key="1">
    <citation type="submission" date="2015-05" db="EMBL/GenBank/DDBJ databases">
        <title>Photobacterium galathea sp. nov.</title>
        <authorList>
            <person name="Machado H."/>
            <person name="Gram L."/>
        </authorList>
    </citation>
    <scope>NUCLEOTIDE SEQUENCE [LARGE SCALE GENOMIC DNA]</scope>
    <source>
        <strain evidence="7 8">DSM 22954</strain>
    </source>
</reference>
<dbReference type="EMBL" id="LDOU01000030">
    <property type="protein sequence ID" value="KLV04965.1"/>
    <property type="molecule type" value="Genomic_DNA"/>
</dbReference>
<evidence type="ECO:0000256" key="2">
    <source>
        <dbReference type="ARBA" id="ARBA00022692"/>
    </source>
</evidence>
<comment type="subcellular location">
    <subcellularLocation>
        <location evidence="1">Membrane</location>
        <topology evidence="1">Multi-pass membrane protein</topology>
    </subcellularLocation>
</comment>
<protein>
    <submittedName>
        <fullName evidence="7">Membrane protein</fullName>
    </submittedName>
</protein>
<dbReference type="PATRIC" id="fig|320778.3.peg.4884"/>
<evidence type="ECO:0000256" key="1">
    <source>
        <dbReference type="ARBA" id="ARBA00004141"/>
    </source>
</evidence>
<evidence type="ECO:0000256" key="5">
    <source>
        <dbReference type="SAM" id="Phobius"/>
    </source>
</evidence>